<keyword evidence="2" id="KW-0732">Signal</keyword>
<keyword evidence="1" id="KW-0378">Hydrolase</keyword>
<dbReference type="RefSeq" id="WP_119594464.1">
    <property type="nucleotide sequence ID" value="NZ_QXFM01000139.1"/>
</dbReference>
<dbReference type="AlphaFoldDB" id="A0A3A1P3U4"/>
<keyword evidence="5" id="KW-1185">Reference proteome</keyword>
<accession>A0A3A1P3U4</accession>
<dbReference type="OrthoDB" id="9795554at2"/>
<protein>
    <submittedName>
        <fullName evidence="4">Sialate O-acetylesterase</fullName>
    </submittedName>
</protein>
<sequence length="642" mass="67534">MSARRSRWLLAPLAATAFLGAGAPAFAKPSLAPVWGEGAVIQRDMVVQVQGYSEPNARITGVLGTDRASTSADGSGAFVLSFPARPASADPIELEVTDADGATTVGGLVTGDVYLCSGQSNMAFTVSAGLNGGNNIRTSNDPLLRMLTVPLATAAVPARDFDGPVPWQAASPETTGRFSAACYYMLRALRASHDVPVGAIHASWGGSQIRAWLTPESGKALYGEADMAMLTDFAADPVAAAAAFASRWQDWYAAAAGGSKPWAEPDSLDWNPVPRIAPWTSWGEGAPAAIGNVWFRRTIELTPEQAAAGGTVNIGIIDDLDATWINGKPLGFNHGWEWEREYAVPASYLKAGTNELVFAASNSWDQAGMQSSADRLSFTVTGGQRLSLAEGWSYATSPVTEMPPRAPWDANAGIGVMHNRMIAPLGALSLKGAAWYQGESDTGQAGYDDRLRELAAGWRRQFGSQLQMLVVQLAGYGEPTSEPGPSSWADLREIEREMAVADDNAALVTAIDLGEWSDIHPANKVLLGERLALAAAGSPLPMPVSARIVPASADKPAEVAVRFSGVEGGLTSWSGAALGFELCAASEDSCVYAPGRAEGDSVYLPVGGQQVTRVRHAWADAPVVNVHDGRKIAIPGFELAVE</sequence>
<name>A0A3A1P3U4_9SPHN</name>
<dbReference type="SUPFAM" id="SSF49785">
    <property type="entry name" value="Galactose-binding domain-like"/>
    <property type="match status" value="1"/>
</dbReference>
<dbReference type="InterPro" id="IPR005181">
    <property type="entry name" value="SASA"/>
</dbReference>
<reference evidence="4 5" key="1">
    <citation type="submission" date="2018-08" db="EMBL/GenBank/DDBJ databases">
        <title>Erythrobacter zhengii sp.nov., a bacterium isolated from deep-sea sediment.</title>
        <authorList>
            <person name="Fang C."/>
            <person name="Wu Y.-H."/>
            <person name="Sun C."/>
            <person name="Wang H."/>
            <person name="Cheng H."/>
            <person name="Meng F.-X."/>
            <person name="Wang C.-S."/>
            <person name="Xu X.-W."/>
        </authorList>
    </citation>
    <scope>NUCLEOTIDE SEQUENCE [LARGE SCALE GENOMIC DNA]</scope>
    <source>
        <strain evidence="4 5">CCTCC AB 2015396</strain>
    </source>
</reference>
<dbReference type="Gene3D" id="2.60.120.260">
    <property type="entry name" value="Galactose-binding domain-like"/>
    <property type="match status" value="1"/>
</dbReference>
<evidence type="ECO:0000256" key="1">
    <source>
        <dbReference type="ARBA" id="ARBA00022801"/>
    </source>
</evidence>
<dbReference type="InterPro" id="IPR039329">
    <property type="entry name" value="SIAE"/>
</dbReference>
<dbReference type="PANTHER" id="PTHR22901">
    <property type="entry name" value="SIALATE O-ACETYLESTERASE"/>
    <property type="match status" value="1"/>
</dbReference>
<dbReference type="EMBL" id="QXFM01000139">
    <property type="protein sequence ID" value="RIV81093.1"/>
    <property type="molecule type" value="Genomic_DNA"/>
</dbReference>
<evidence type="ECO:0000313" key="4">
    <source>
        <dbReference type="EMBL" id="RIV81093.1"/>
    </source>
</evidence>
<feature type="signal peptide" evidence="2">
    <location>
        <begin position="1"/>
        <end position="27"/>
    </location>
</feature>
<evidence type="ECO:0000313" key="5">
    <source>
        <dbReference type="Proteomes" id="UP000265366"/>
    </source>
</evidence>
<dbReference type="Gene3D" id="3.40.50.1110">
    <property type="entry name" value="SGNH hydrolase"/>
    <property type="match status" value="1"/>
</dbReference>
<evidence type="ECO:0000259" key="3">
    <source>
        <dbReference type="Pfam" id="PF03629"/>
    </source>
</evidence>
<dbReference type="Proteomes" id="UP000265366">
    <property type="component" value="Unassembled WGS sequence"/>
</dbReference>
<feature type="domain" description="Sialate O-acetylesterase" evidence="3">
    <location>
        <begin position="423"/>
        <end position="534"/>
    </location>
</feature>
<dbReference type="GO" id="GO:0001681">
    <property type="term" value="F:sialate O-acetylesterase activity"/>
    <property type="evidence" value="ECO:0007669"/>
    <property type="project" value="InterPro"/>
</dbReference>
<gene>
    <name evidence="4" type="ORF">D2V17_17845</name>
</gene>
<dbReference type="GO" id="GO:0005975">
    <property type="term" value="P:carbohydrate metabolic process"/>
    <property type="evidence" value="ECO:0007669"/>
    <property type="project" value="TreeGrafter"/>
</dbReference>
<evidence type="ECO:0000256" key="2">
    <source>
        <dbReference type="SAM" id="SignalP"/>
    </source>
</evidence>
<dbReference type="Pfam" id="PF03629">
    <property type="entry name" value="SASA"/>
    <property type="match status" value="1"/>
</dbReference>
<dbReference type="PANTHER" id="PTHR22901:SF0">
    <property type="entry name" value="SIALATE O-ACETYLESTERASE"/>
    <property type="match status" value="1"/>
</dbReference>
<comment type="caution">
    <text evidence="4">The sequence shown here is derived from an EMBL/GenBank/DDBJ whole genome shotgun (WGS) entry which is preliminary data.</text>
</comment>
<proteinExistence type="predicted"/>
<dbReference type="SUPFAM" id="SSF52266">
    <property type="entry name" value="SGNH hydrolase"/>
    <property type="match status" value="1"/>
</dbReference>
<feature type="chain" id="PRO_5017232198" evidence="2">
    <location>
        <begin position="28"/>
        <end position="642"/>
    </location>
</feature>
<dbReference type="InterPro" id="IPR008979">
    <property type="entry name" value="Galactose-bd-like_sf"/>
</dbReference>
<organism evidence="4 5">
    <name type="scientific">Aurantiacibacter xanthus</name>
    <dbReference type="NCBI Taxonomy" id="1784712"/>
    <lineage>
        <taxon>Bacteria</taxon>
        <taxon>Pseudomonadati</taxon>
        <taxon>Pseudomonadota</taxon>
        <taxon>Alphaproteobacteria</taxon>
        <taxon>Sphingomonadales</taxon>
        <taxon>Erythrobacteraceae</taxon>
        <taxon>Aurantiacibacter</taxon>
    </lineage>
</organism>
<dbReference type="InterPro" id="IPR036514">
    <property type="entry name" value="SGNH_hydro_sf"/>
</dbReference>